<accession>A0A0B0MWV8</accession>
<gene>
    <name evidence="1" type="ORF">F383_30666</name>
</gene>
<evidence type="ECO:0000313" key="1">
    <source>
        <dbReference type="EMBL" id="KHG05245.1"/>
    </source>
</evidence>
<comment type="caution">
    <text evidence="1">The sequence shown here is derived from an EMBL/GenBank/DDBJ whole genome shotgun (WGS) entry which is preliminary data.</text>
</comment>
<dbReference type="AlphaFoldDB" id="A0A0B0MWV8"/>
<organism evidence="1 2">
    <name type="scientific">Gossypium arboreum</name>
    <name type="common">Tree cotton</name>
    <name type="synonym">Gossypium nanking</name>
    <dbReference type="NCBI Taxonomy" id="29729"/>
    <lineage>
        <taxon>Eukaryota</taxon>
        <taxon>Viridiplantae</taxon>
        <taxon>Streptophyta</taxon>
        <taxon>Embryophyta</taxon>
        <taxon>Tracheophyta</taxon>
        <taxon>Spermatophyta</taxon>
        <taxon>Magnoliopsida</taxon>
        <taxon>eudicotyledons</taxon>
        <taxon>Gunneridae</taxon>
        <taxon>Pentapetalae</taxon>
        <taxon>rosids</taxon>
        <taxon>malvids</taxon>
        <taxon>Malvales</taxon>
        <taxon>Malvaceae</taxon>
        <taxon>Malvoideae</taxon>
        <taxon>Gossypium</taxon>
    </lineage>
</organism>
<sequence>MRYEFKPASLHGKDCMQLLFFIGHKVWVGSVLTP</sequence>
<name>A0A0B0MWV8_GOSAR</name>
<proteinExistence type="predicted"/>
<dbReference type="Proteomes" id="UP000032142">
    <property type="component" value="Unassembled WGS sequence"/>
</dbReference>
<evidence type="ECO:0000313" key="2">
    <source>
        <dbReference type="Proteomes" id="UP000032142"/>
    </source>
</evidence>
<reference evidence="2" key="1">
    <citation type="submission" date="2014-09" db="EMBL/GenBank/DDBJ databases">
        <authorList>
            <person name="Mudge J."/>
            <person name="Ramaraj T."/>
            <person name="Lindquist I.E."/>
            <person name="Bharti A.K."/>
            <person name="Sundararajan A."/>
            <person name="Cameron C.T."/>
            <person name="Woodward J.E."/>
            <person name="May G.D."/>
            <person name="Brubaker C."/>
            <person name="Broadhvest J."/>
            <person name="Wilkins T.A."/>
        </authorList>
    </citation>
    <scope>NUCLEOTIDE SEQUENCE</scope>
    <source>
        <strain evidence="2">cv. AKA8401</strain>
    </source>
</reference>
<keyword evidence="2" id="KW-1185">Reference proteome</keyword>
<dbReference type="EMBL" id="JRRC01426442">
    <property type="protein sequence ID" value="KHG05245.1"/>
    <property type="molecule type" value="Genomic_DNA"/>
</dbReference>
<protein>
    <submittedName>
        <fullName evidence="1">Uncharacterized protein</fullName>
    </submittedName>
</protein>